<proteinExistence type="predicted"/>
<dbReference type="InterPro" id="IPR043519">
    <property type="entry name" value="NT_sf"/>
</dbReference>
<evidence type="ECO:0000256" key="1">
    <source>
        <dbReference type="ARBA" id="ARBA00022679"/>
    </source>
</evidence>
<dbReference type="Proteomes" id="UP001589793">
    <property type="component" value="Unassembled WGS sequence"/>
</dbReference>
<name>A0ABV6RD47_9MICO</name>
<organism evidence="4 5">
    <name type="scientific">Brachybacterium hainanense</name>
    <dbReference type="NCBI Taxonomy" id="1541174"/>
    <lineage>
        <taxon>Bacteria</taxon>
        <taxon>Bacillati</taxon>
        <taxon>Actinomycetota</taxon>
        <taxon>Actinomycetes</taxon>
        <taxon>Micrococcales</taxon>
        <taxon>Dermabacteraceae</taxon>
        <taxon>Brachybacterium</taxon>
    </lineage>
</organism>
<dbReference type="Pfam" id="PF13427">
    <property type="entry name" value="AadA_C"/>
    <property type="match status" value="1"/>
</dbReference>
<dbReference type="CDD" id="cd05403">
    <property type="entry name" value="NT_KNTase_like"/>
    <property type="match status" value="1"/>
</dbReference>
<dbReference type="RefSeq" id="WP_376979816.1">
    <property type="nucleotide sequence ID" value="NZ_JBHLSV010000007.1"/>
</dbReference>
<keyword evidence="5" id="KW-1185">Reference proteome</keyword>
<feature type="domain" description="Adenylyltransferase AadA C-terminal" evidence="3">
    <location>
        <begin position="155"/>
        <end position="251"/>
    </location>
</feature>
<evidence type="ECO:0000313" key="5">
    <source>
        <dbReference type="Proteomes" id="UP001589793"/>
    </source>
</evidence>
<dbReference type="GO" id="GO:0016779">
    <property type="term" value="F:nucleotidyltransferase activity"/>
    <property type="evidence" value="ECO:0007669"/>
    <property type="project" value="UniProtKB-KW"/>
</dbReference>
<accession>A0ABV6RD47</accession>
<keyword evidence="1" id="KW-0808">Transferase</keyword>
<gene>
    <name evidence="4" type="ORF">ACFFF6_07935</name>
</gene>
<dbReference type="Pfam" id="PF01909">
    <property type="entry name" value="NTP_transf_2"/>
    <property type="match status" value="1"/>
</dbReference>
<evidence type="ECO:0000259" key="3">
    <source>
        <dbReference type="Pfam" id="PF13427"/>
    </source>
</evidence>
<dbReference type="InterPro" id="IPR025184">
    <property type="entry name" value="AadA_C"/>
</dbReference>
<reference evidence="4 5" key="1">
    <citation type="submission" date="2024-09" db="EMBL/GenBank/DDBJ databases">
        <authorList>
            <person name="Sun Q."/>
            <person name="Mori K."/>
        </authorList>
    </citation>
    <scope>NUCLEOTIDE SEQUENCE [LARGE SCALE GENOMIC DNA]</scope>
    <source>
        <strain evidence="4 5">CICC 10874</strain>
    </source>
</reference>
<protein>
    <submittedName>
        <fullName evidence="4">Aminoglycoside adenylyltransferase family protein</fullName>
    </submittedName>
</protein>
<keyword evidence="4" id="KW-0548">Nucleotidyltransferase</keyword>
<dbReference type="Gene3D" id="3.30.460.10">
    <property type="entry name" value="Beta Polymerase, domain 2"/>
    <property type="match status" value="1"/>
</dbReference>
<feature type="domain" description="Polymerase nucleotidyl transferase" evidence="2">
    <location>
        <begin position="8"/>
        <end position="66"/>
    </location>
</feature>
<dbReference type="SUPFAM" id="SSF81301">
    <property type="entry name" value="Nucleotidyltransferase"/>
    <property type="match status" value="1"/>
</dbReference>
<dbReference type="EMBL" id="JBHLSV010000007">
    <property type="protein sequence ID" value="MFC0673883.1"/>
    <property type="molecule type" value="Genomic_DNA"/>
</dbReference>
<evidence type="ECO:0000313" key="4">
    <source>
        <dbReference type="EMBL" id="MFC0673883.1"/>
    </source>
</evidence>
<dbReference type="NCBIfam" id="NF010309">
    <property type="entry name" value="PRK13746.1"/>
    <property type="match status" value="1"/>
</dbReference>
<dbReference type="InterPro" id="IPR002934">
    <property type="entry name" value="Polymerase_NTP_transf_dom"/>
</dbReference>
<comment type="caution">
    <text evidence="4">The sequence shown here is derived from an EMBL/GenBank/DDBJ whole genome shotgun (WGS) entry which is preliminary data.</text>
</comment>
<sequence>MDEGAIAEVLEHLDRYDPGGVLGVYLYGSAVAGGLRPGSDIDLLVVTRRSLDAEERADLVAVLLEISGWGGHGAHHPTATRRRPVELTSVVAEDVDPWRDPPREDLQFGEWLRDELSSGRPAPVREDPDLVVLAATALQAHQVLRGPALRELIAPLRPGQLETAMVGCLPGLLADLHGDERNVLLTLARILVTLETGRIVPKDRAAHSVASRLPPAEAELLEEARRAYLDGNAGRLGHRRDAVAALAERLARTARTTARGTAEEA</sequence>
<evidence type="ECO:0000259" key="2">
    <source>
        <dbReference type="Pfam" id="PF01909"/>
    </source>
</evidence>